<keyword evidence="2" id="KW-0812">Transmembrane</keyword>
<evidence type="ECO:0000256" key="1">
    <source>
        <dbReference type="ARBA" id="ARBA00022481"/>
    </source>
</evidence>
<gene>
    <name evidence="3" type="ORF">FYJ85_04380</name>
</gene>
<evidence type="ECO:0000313" key="4">
    <source>
        <dbReference type="Proteomes" id="UP000435649"/>
    </source>
</evidence>
<organism evidence="3 4">
    <name type="scientific">Victivallis lenta</name>
    <dbReference type="NCBI Taxonomy" id="2606640"/>
    <lineage>
        <taxon>Bacteria</taxon>
        <taxon>Pseudomonadati</taxon>
        <taxon>Lentisphaerota</taxon>
        <taxon>Lentisphaeria</taxon>
        <taxon>Victivallales</taxon>
        <taxon>Victivallaceae</taxon>
        <taxon>Victivallis</taxon>
    </lineage>
</organism>
<evidence type="ECO:0000256" key="2">
    <source>
        <dbReference type="SAM" id="Phobius"/>
    </source>
</evidence>
<dbReference type="InterPro" id="IPR012902">
    <property type="entry name" value="N_methyl_site"/>
</dbReference>
<comment type="caution">
    <text evidence="3">The sequence shown here is derived from an EMBL/GenBank/DDBJ whole genome shotgun (WGS) entry which is preliminary data.</text>
</comment>
<dbReference type="InterPro" id="IPR000983">
    <property type="entry name" value="Bac_GSPG_pilin"/>
</dbReference>
<dbReference type="Proteomes" id="UP000435649">
    <property type="component" value="Unassembled WGS sequence"/>
</dbReference>
<keyword evidence="1" id="KW-0488">Methylation</keyword>
<dbReference type="Pfam" id="PF07963">
    <property type="entry name" value="N_methyl"/>
    <property type="match status" value="1"/>
</dbReference>
<dbReference type="GO" id="GO:0015628">
    <property type="term" value="P:protein secretion by the type II secretion system"/>
    <property type="evidence" value="ECO:0007669"/>
    <property type="project" value="InterPro"/>
</dbReference>
<dbReference type="InterPro" id="IPR045584">
    <property type="entry name" value="Pilin-like"/>
</dbReference>
<dbReference type="PRINTS" id="PR00813">
    <property type="entry name" value="BCTERIALGSPG"/>
</dbReference>
<dbReference type="RefSeq" id="WP_154417106.1">
    <property type="nucleotide sequence ID" value="NZ_CALXOB010000006.1"/>
</dbReference>
<dbReference type="AlphaFoldDB" id="A0A844FZX7"/>
<sequence>MKRAFTLIELLVVIAIIAILASMLLPALNQARERSRAAVCKNNLKQCAMAAGMYRNDNREILPAIYYAAKAASGKRLWAHSLSGKYEDRLVGTQYADSKVLACPVTDLTQTGSAFTGYGYFVYWDLLNVSGNLQKRIDLLGPGMTGGSHGSKTKYAYVIFNKLRRPGATVELIDSGYDFSVSNGERLGSAYIYASSGGADGAAKLWHAGRANAAHYDGHVSDYTKEGLAEMPNGFEKCITASGAPQTMTPSFP</sequence>
<protein>
    <submittedName>
        <fullName evidence="3">Type II secretion system protein</fullName>
    </submittedName>
</protein>
<accession>A0A844FZX7</accession>
<name>A0A844FZX7_9BACT</name>
<dbReference type="SUPFAM" id="SSF54523">
    <property type="entry name" value="Pili subunits"/>
    <property type="match status" value="1"/>
</dbReference>
<dbReference type="PANTHER" id="PTHR30093">
    <property type="entry name" value="GENERAL SECRETION PATHWAY PROTEIN G"/>
    <property type="match status" value="1"/>
</dbReference>
<keyword evidence="2" id="KW-1133">Transmembrane helix</keyword>
<dbReference type="EMBL" id="VUNS01000003">
    <property type="protein sequence ID" value="MST96284.1"/>
    <property type="molecule type" value="Genomic_DNA"/>
</dbReference>
<reference evidence="3 4" key="1">
    <citation type="submission" date="2019-08" db="EMBL/GenBank/DDBJ databases">
        <title>In-depth cultivation of the pig gut microbiome towards novel bacterial diversity and tailored functional studies.</title>
        <authorList>
            <person name="Wylensek D."/>
            <person name="Hitch T.C.A."/>
            <person name="Clavel T."/>
        </authorList>
    </citation>
    <scope>NUCLEOTIDE SEQUENCE [LARGE SCALE GENOMIC DNA]</scope>
    <source>
        <strain evidence="3 4">BBE-744-WT-12</strain>
    </source>
</reference>
<dbReference type="Gene3D" id="3.30.700.10">
    <property type="entry name" value="Glycoprotein, Type 4 Pilin"/>
    <property type="match status" value="1"/>
</dbReference>
<dbReference type="GO" id="GO:0015627">
    <property type="term" value="C:type II protein secretion system complex"/>
    <property type="evidence" value="ECO:0007669"/>
    <property type="project" value="InterPro"/>
</dbReference>
<evidence type="ECO:0000313" key="3">
    <source>
        <dbReference type="EMBL" id="MST96284.1"/>
    </source>
</evidence>
<dbReference type="NCBIfam" id="TIGR02532">
    <property type="entry name" value="IV_pilin_GFxxxE"/>
    <property type="match status" value="1"/>
</dbReference>
<proteinExistence type="predicted"/>
<keyword evidence="2" id="KW-0472">Membrane</keyword>
<feature type="transmembrane region" description="Helical" evidence="2">
    <location>
        <begin position="7"/>
        <end position="28"/>
    </location>
</feature>
<keyword evidence="4" id="KW-1185">Reference proteome</keyword>